<organism evidence="3 4">
    <name type="scientific">Thiothrix lacustris</name>
    <dbReference type="NCBI Taxonomy" id="525917"/>
    <lineage>
        <taxon>Bacteria</taxon>
        <taxon>Pseudomonadati</taxon>
        <taxon>Pseudomonadota</taxon>
        <taxon>Gammaproteobacteria</taxon>
        <taxon>Thiotrichales</taxon>
        <taxon>Thiotrichaceae</taxon>
        <taxon>Thiothrix</taxon>
    </lineage>
</organism>
<evidence type="ECO:0000313" key="4">
    <source>
        <dbReference type="Proteomes" id="UP000192491"/>
    </source>
</evidence>
<dbReference type="PROSITE" id="PS50878">
    <property type="entry name" value="RT_POL"/>
    <property type="match status" value="1"/>
</dbReference>
<dbReference type="AlphaFoldDB" id="A0A1Y1QD73"/>
<dbReference type="InterPro" id="IPR043502">
    <property type="entry name" value="DNA/RNA_pol_sf"/>
</dbReference>
<dbReference type="Pfam" id="PF00078">
    <property type="entry name" value="RVT_1"/>
    <property type="match status" value="1"/>
</dbReference>
<dbReference type="EMBL" id="MTEJ01000437">
    <property type="protein sequence ID" value="OQX03013.1"/>
    <property type="molecule type" value="Genomic_DNA"/>
</dbReference>
<proteinExistence type="inferred from homology"/>
<comment type="similarity">
    <text evidence="1">Belongs to the bacterial reverse transcriptase family.</text>
</comment>
<dbReference type="PANTHER" id="PTHR34047:SF8">
    <property type="entry name" value="PROTEIN YKFC"/>
    <property type="match status" value="1"/>
</dbReference>
<gene>
    <name evidence="3" type="ORF">BWK73_40845</name>
</gene>
<dbReference type="Proteomes" id="UP000192491">
    <property type="component" value="Unassembled WGS sequence"/>
</dbReference>
<dbReference type="InterPro" id="IPR051083">
    <property type="entry name" value="GrpII_Intron_Splice-Mob/Def"/>
</dbReference>
<dbReference type="InterPro" id="IPR000477">
    <property type="entry name" value="RT_dom"/>
</dbReference>
<comment type="caution">
    <text evidence="3">The sequence shown here is derived from an EMBL/GenBank/DDBJ whole genome shotgun (WGS) entry which is preliminary data.</text>
</comment>
<accession>A0A1Y1QD73</accession>
<dbReference type="CDD" id="cd01646">
    <property type="entry name" value="RT_Bac_retron_I"/>
    <property type="match status" value="1"/>
</dbReference>
<evidence type="ECO:0000256" key="1">
    <source>
        <dbReference type="ARBA" id="ARBA00034120"/>
    </source>
</evidence>
<evidence type="ECO:0000259" key="2">
    <source>
        <dbReference type="PROSITE" id="PS50878"/>
    </source>
</evidence>
<evidence type="ECO:0000313" key="3">
    <source>
        <dbReference type="EMBL" id="OQX03013.1"/>
    </source>
</evidence>
<name>A0A1Y1QD73_9GAMM</name>
<feature type="domain" description="Reverse transcriptase" evidence="2">
    <location>
        <begin position="52"/>
        <end position="287"/>
    </location>
</feature>
<sequence length="364" mass="42742">MAKVFDNLYPQLLEFSNLYAAWQKAAKGKRGCPAAASFEMNLADELIRLQRELTEQTWQPGEYYSFYIRDPKKRLVSAAPFRDRVVHHALHNITEAIYDNTFIGDSYANRKGKGTHAAIDKAQSLMRRYPYVLQCDLRQFFPSIDHAVMESLLYRKITDEKIRWLMRQIVKSGEGILTGEYQMVYFPGDDLFAVNRPRGLPIGNLTSQFWANVYLNELDQFVKRELGCKGYVRYVDDYLLFTDSKCQLWQWKTAIREFLFGLRLAMHEKSSTVYPVTSGIPFLGFRLYTDHRRIKRKNGVNFQRRLQRYYREYARGELSREDLNQRIQGWVAHVKRADTWGLRRSLFAKSVPVRKVTGRGRKVA</sequence>
<dbReference type="PANTHER" id="PTHR34047">
    <property type="entry name" value="NUCLEAR INTRON MATURASE 1, MITOCHONDRIAL-RELATED"/>
    <property type="match status" value="1"/>
</dbReference>
<reference evidence="3 4" key="1">
    <citation type="submission" date="2017-01" db="EMBL/GenBank/DDBJ databases">
        <title>Novel large sulfur bacteria in the metagenomes of groundwater-fed chemosynthetic microbial mats in the Lake Huron basin.</title>
        <authorList>
            <person name="Sharrar A.M."/>
            <person name="Flood B.E."/>
            <person name="Bailey J.V."/>
            <person name="Jones D.S."/>
            <person name="Biddanda B."/>
            <person name="Ruberg S.A."/>
            <person name="Marcus D.N."/>
            <person name="Dick G.J."/>
        </authorList>
    </citation>
    <scope>NUCLEOTIDE SEQUENCE [LARGE SCALE GENOMIC DNA]</scope>
    <source>
        <strain evidence="3">A8</strain>
    </source>
</reference>
<dbReference type="SUPFAM" id="SSF56672">
    <property type="entry name" value="DNA/RNA polymerases"/>
    <property type="match status" value="1"/>
</dbReference>
<protein>
    <recommendedName>
        <fullName evidence="2">Reverse transcriptase domain-containing protein</fullName>
    </recommendedName>
</protein>